<proteinExistence type="predicted"/>
<evidence type="ECO:0000256" key="1">
    <source>
        <dbReference type="SAM" id="Phobius"/>
    </source>
</evidence>
<sequence length="163" mass="18694">MADHTEALKRLEDSKRSKFINTTSVYLGISAIIIIIVLMFSKHHKIHIIISSVCMIIVALLSLKKSHKAVCIALMILDGLIAISWAVYFSMHFYRFSKAFIFFINNCYGEKCSKKTSKKVKKTIVAMVVMPVSLIMIYYLLSLKKATYKYWKSLKEIENAKSN</sequence>
<evidence type="ECO:0000313" key="2">
    <source>
        <dbReference type="EMBL" id="OMJ82581.1"/>
    </source>
</evidence>
<name>A0A1R2C0Q1_9CILI</name>
<keyword evidence="1" id="KW-1133">Transmembrane helix</keyword>
<feature type="transmembrane region" description="Helical" evidence="1">
    <location>
        <begin position="70"/>
        <end position="88"/>
    </location>
</feature>
<dbReference type="EMBL" id="MPUH01000335">
    <property type="protein sequence ID" value="OMJ82581.1"/>
    <property type="molecule type" value="Genomic_DNA"/>
</dbReference>
<keyword evidence="1" id="KW-0812">Transmembrane</keyword>
<evidence type="ECO:0000313" key="3">
    <source>
        <dbReference type="Proteomes" id="UP000187209"/>
    </source>
</evidence>
<feature type="transmembrane region" description="Helical" evidence="1">
    <location>
        <begin position="46"/>
        <end position="63"/>
    </location>
</feature>
<keyword evidence="3" id="KW-1185">Reference proteome</keyword>
<keyword evidence="1" id="KW-0472">Membrane</keyword>
<feature type="transmembrane region" description="Helical" evidence="1">
    <location>
        <begin position="19"/>
        <end position="40"/>
    </location>
</feature>
<reference evidence="2 3" key="1">
    <citation type="submission" date="2016-11" db="EMBL/GenBank/DDBJ databases">
        <title>The macronuclear genome of Stentor coeruleus: a giant cell with tiny introns.</title>
        <authorList>
            <person name="Slabodnick M."/>
            <person name="Ruby J.G."/>
            <person name="Reiff S.B."/>
            <person name="Swart E.C."/>
            <person name="Gosai S."/>
            <person name="Prabakaran S."/>
            <person name="Witkowska E."/>
            <person name="Larue G.E."/>
            <person name="Fisher S."/>
            <person name="Freeman R.M."/>
            <person name="Gunawardena J."/>
            <person name="Chu W."/>
            <person name="Stover N.A."/>
            <person name="Gregory B.D."/>
            <person name="Nowacki M."/>
            <person name="Derisi J."/>
            <person name="Roy S.W."/>
            <person name="Marshall W.F."/>
            <person name="Sood P."/>
        </authorList>
    </citation>
    <scope>NUCLEOTIDE SEQUENCE [LARGE SCALE GENOMIC DNA]</scope>
    <source>
        <strain evidence="2">WM001</strain>
    </source>
</reference>
<dbReference type="Proteomes" id="UP000187209">
    <property type="component" value="Unassembled WGS sequence"/>
</dbReference>
<gene>
    <name evidence="2" type="ORF">SteCoe_16695</name>
</gene>
<organism evidence="2 3">
    <name type="scientific">Stentor coeruleus</name>
    <dbReference type="NCBI Taxonomy" id="5963"/>
    <lineage>
        <taxon>Eukaryota</taxon>
        <taxon>Sar</taxon>
        <taxon>Alveolata</taxon>
        <taxon>Ciliophora</taxon>
        <taxon>Postciliodesmatophora</taxon>
        <taxon>Heterotrichea</taxon>
        <taxon>Heterotrichida</taxon>
        <taxon>Stentoridae</taxon>
        <taxon>Stentor</taxon>
    </lineage>
</organism>
<feature type="transmembrane region" description="Helical" evidence="1">
    <location>
        <begin position="123"/>
        <end position="141"/>
    </location>
</feature>
<protein>
    <submittedName>
        <fullName evidence="2">Uncharacterized protein</fullName>
    </submittedName>
</protein>
<dbReference type="AlphaFoldDB" id="A0A1R2C0Q1"/>
<comment type="caution">
    <text evidence="2">The sequence shown here is derived from an EMBL/GenBank/DDBJ whole genome shotgun (WGS) entry which is preliminary data.</text>
</comment>
<accession>A0A1R2C0Q1</accession>